<evidence type="ECO:0000256" key="1">
    <source>
        <dbReference type="SAM" id="Phobius"/>
    </source>
</evidence>
<protein>
    <submittedName>
        <fullName evidence="2">Integral membrane protein TIGR01906</fullName>
    </submittedName>
</protein>
<dbReference type="RefSeq" id="WP_012448777.1">
    <property type="nucleotide sequence ID" value="NC_010718.1"/>
</dbReference>
<evidence type="ECO:0000313" key="3">
    <source>
        <dbReference type="Proteomes" id="UP000001683"/>
    </source>
</evidence>
<organism evidence="2 3">
    <name type="scientific">Natranaerobius thermophilus (strain ATCC BAA-1301 / DSM 18059 / JW/NM-WN-LF)</name>
    <dbReference type="NCBI Taxonomy" id="457570"/>
    <lineage>
        <taxon>Bacteria</taxon>
        <taxon>Bacillati</taxon>
        <taxon>Bacillota</taxon>
        <taxon>Clostridia</taxon>
        <taxon>Natranaerobiales</taxon>
        <taxon>Natranaerobiaceae</taxon>
        <taxon>Natranaerobius</taxon>
    </lineage>
</organism>
<proteinExistence type="predicted"/>
<dbReference type="HOGENOM" id="CLU_093826_0_0_9"/>
<feature type="transmembrane region" description="Helical" evidence="1">
    <location>
        <begin position="14"/>
        <end position="37"/>
    </location>
</feature>
<sequence length="246" mass="29098">MNTSNYNKKFIKCLLNGLIGILLLGGVFFANFAMVVFDFSHYEQQFEELDRVEFTGIEQAELYRVTEEILDYLKLQRSHIDITAEIEGEEERLFTERELIHMEDVRDLFKGGYVILVGNIFLLILGFYFGSSYLTYYHGQYLNSRREATAYLLKWGARLALALFLLLAVIFFLGFDFWYDQLHIWLFDNDYWLLNPETHNLIRIFPVPFFYNTIFRIVYRTVAHLAILLLISWTIPRIPVNPLNKG</sequence>
<reference evidence="2 3" key="1">
    <citation type="submission" date="2008-04" db="EMBL/GenBank/DDBJ databases">
        <title>Complete sequence of chromosome of Natranaerobius thermophilus JW/NM-WN-LF.</title>
        <authorList>
            <consortium name="US DOE Joint Genome Institute"/>
            <person name="Copeland A."/>
            <person name="Lucas S."/>
            <person name="Lapidus A."/>
            <person name="Glavina del Rio T."/>
            <person name="Dalin E."/>
            <person name="Tice H."/>
            <person name="Bruce D."/>
            <person name="Goodwin L."/>
            <person name="Pitluck S."/>
            <person name="Chertkov O."/>
            <person name="Brettin T."/>
            <person name="Detter J.C."/>
            <person name="Han C."/>
            <person name="Kuske C.R."/>
            <person name="Schmutz J."/>
            <person name="Larimer F."/>
            <person name="Land M."/>
            <person name="Hauser L."/>
            <person name="Kyrpides N."/>
            <person name="Lykidis A."/>
            <person name="Mesbah N.M."/>
            <person name="Wiegel J."/>
        </authorList>
    </citation>
    <scope>NUCLEOTIDE SEQUENCE [LARGE SCALE GENOMIC DNA]</scope>
    <source>
        <strain evidence="3">ATCC BAA-1301 / DSM 18059 / JW/NM-WN-LF</strain>
    </source>
</reference>
<dbReference type="EMBL" id="CP001034">
    <property type="protein sequence ID" value="ACB85927.1"/>
    <property type="molecule type" value="Genomic_DNA"/>
</dbReference>
<keyword evidence="1" id="KW-0472">Membrane</keyword>
<dbReference type="Proteomes" id="UP000001683">
    <property type="component" value="Chromosome"/>
</dbReference>
<gene>
    <name evidence="2" type="ordered locus">Nther_2362</name>
</gene>
<reference evidence="2 3" key="2">
    <citation type="journal article" date="2011" name="J. Bacteriol.">
        <title>Complete genome sequence of the anaerobic, halophilic alkalithermophile Natranaerobius thermophilus JW/NM-WN-LF.</title>
        <authorList>
            <person name="Zhao B."/>
            <person name="Mesbah N.M."/>
            <person name="Dalin E."/>
            <person name="Goodwin L."/>
            <person name="Nolan M."/>
            <person name="Pitluck S."/>
            <person name="Chertkov O."/>
            <person name="Brettin T.S."/>
            <person name="Han J."/>
            <person name="Larimer F.W."/>
            <person name="Land M.L."/>
            <person name="Hauser L."/>
            <person name="Kyrpides N."/>
            <person name="Wiegel J."/>
        </authorList>
    </citation>
    <scope>NUCLEOTIDE SEQUENCE [LARGE SCALE GENOMIC DNA]</scope>
    <source>
        <strain evidence="3">ATCC BAA-1301 / DSM 18059 / JW/NM-WN-LF</strain>
    </source>
</reference>
<dbReference type="STRING" id="457570.Nther_2362"/>
<accession>B2A0P7</accession>
<dbReference type="eggNOG" id="COG4478">
    <property type="taxonomic scope" value="Bacteria"/>
</dbReference>
<dbReference type="InterPro" id="IPR010178">
    <property type="entry name" value="Lit"/>
</dbReference>
<keyword evidence="1" id="KW-0812">Transmembrane</keyword>
<dbReference type="AlphaFoldDB" id="B2A0P7"/>
<feature type="transmembrane region" description="Helical" evidence="1">
    <location>
        <begin position="112"/>
        <end position="136"/>
    </location>
</feature>
<feature type="transmembrane region" description="Helical" evidence="1">
    <location>
        <begin position="157"/>
        <end position="179"/>
    </location>
</feature>
<name>B2A0P7_NATTJ</name>
<feature type="transmembrane region" description="Helical" evidence="1">
    <location>
        <begin position="217"/>
        <end position="235"/>
    </location>
</feature>
<dbReference type="OrthoDB" id="9813051at2"/>
<keyword evidence="3" id="KW-1185">Reference proteome</keyword>
<dbReference type="KEGG" id="nth:Nther_2362"/>
<dbReference type="InParanoid" id="B2A0P7"/>
<dbReference type="Pfam" id="PF07314">
    <property type="entry name" value="Lit"/>
    <property type="match status" value="1"/>
</dbReference>
<keyword evidence="1" id="KW-1133">Transmembrane helix</keyword>
<evidence type="ECO:0000313" key="2">
    <source>
        <dbReference type="EMBL" id="ACB85927.1"/>
    </source>
</evidence>